<comment type="caution">
    <text evidence="3">The sequence shown here is derived from an EMBL/GenBank/DDBJ whole genome shotgun (WGS) entry which is preliminary data.</text>
</comment>
<evidence type="ECO:0000256" key="1">
    <source>
        <dbReference type="SAM" id="MobiDB-lite"/>
    </source>
</evidence>
<feature type="compositionally biased region" description="Acidic residues" evidence="1">
    <location>
        <begin position="489"/>
        <end position="498"/>
    </location>
</feature>
<dbReference type="AlphaFoldDB" id="A0AAJ0BGB5"/>
<protein>
    <submittedName>
        <fullName evidence="3">Uncharacterized protein</fullName>
    </submittedName>
</protein>
<feature type="region of interest" description="Disordered" evidence="1">
    <location>
        <begin position="488"/>
        <end position="510"/>
    </location>
</feature>
<feature type="transmembrane region" description="Helical" evidence="2">
    <location>
        <begin position="433"/>
        <end position="458"/>
    </location>
</feature>
<keyword evidence="4" id="KW-1185">Reference proteome</keyword>
<evidence type="ECO:0000313" key="3">
    <source>
        <dbReference type="EMBL" id="KAK1757711.1"/>
    </source>
</evidence>
<keyword evidence="2" id="KW-0472">Membrane</keyword>
<evidence type="ECO:0000313" key="4">
    <source>
        <dbReference type="Proteomes" id="UP001239445"/>
    </source>
</evidence>
<proteinExistence type="predicted"/>
<keyword evidence="2" id="KW-0812">Transmembrane</keyword>
<gene>
    <name evidence="3" type="ORF">QBC47DRAFT_376805</name>
</gene>
<evidence type="ECO:0000256" key="2">
    <source>
        <dbReference type="SAM" id="Phobius"/>
    </source>
</evidence>
<organism evidence="3 4">
    <name type="scientific">Echria macrotheca</name>
    <dbReference type="NCBI Taxonomy" id="438768"/>
    <lineage>
        <taxon>Eukaryota</taxon>
        <taxon>Fungi</taxon>
        <taxon>Dikarya</taxon>
        <taxon>Ascomycota</taxon>
        <taxon>Pezizomycotina</taxon>
        <taxon>Sordariomycetes</taxon>
        <taxon>Sordariomycetidae</taxon>
        <taxon>Sordariales</taxon>
        <taxon>Schizotheciaceae</taxon>
        <taxon>Echria</taxon>
    </lineage>
</organism>
<dbReference type="Proteomes" id="UP001239445">
    <property type="component" value="Unassembled WGS sequence"/>
</dbReference>
<accession>A0AAJ0BGB5</accession>
<reference evidence="3" key="1">
    <citation type="submission" date="2023-06" db="EMBL/GenBank/DDBJ databases">
        <title>Genome-scale phylogeny and comparative genomics of the fungal order Sordariales.</title>
        <authorList>
            <consortium name="Lawrence Berkeley National Laboratory"/>
            <person name="Hensen N."/>
            <person name="Bonometti L."/>
            <person name="Westerberg I."/>
            <person name="Brannstrom I.O."/>
            <person name="Guillou S."/>
            <person name="Cros-Aarteil S."/>
            <person name="Calhoun S."/>
            <person name="Haridas S."/>
            <person name="Kuo A."/>
            <person name="Mondo S."/>
            <person name="Pangilinan J."/>
            <person name="Riley R."/>
            <person name="Labutti K."/>
            <person name="Andreopoulos B."/>
            <person name="Lipzen A."/>
            <person name="Chen C."/>
            <person name="Yanf M."/>
            <person name="Daum C."/>
            <person name="Ng V."/>
            <person name="Clum A."/>
            <person name="Steindorff A."/>
            <person name="Ohm R."/>
            <person name="Martin F."/>
            <person name="Silar P."/>
            <person name="Natvig D."/>
            <person name="Lalanne C."/>
            <person name="Gautier V."/>
            <person name="Ament-Velasquez S.L."/>
            <person name="Kruys A."/>
            <person name="Hutchinson M.I."/>
            <person name="Powell A.J."/>
            <person name="Barry K."/>
            <person name="Miller A.N."/>
            <person name="Grigoriev I.V."/>
            <person name="Debuchy R."/>
            <person name="Gladieux P."/>
            <person name="Thoren M.H."/>
            <person name="Johannesson H."/>
        </authorList>
    </citation>
    <scope>NUCLEOTIDE SEQUENCE</scope>
    <source>
        <strain evidence="3">PSN4</strain>
    </source>
</reference>
<feature type="region of interest" description="Disordered" evidence="1">
    <location>
        <begin position="335"/>
        <end position="354"/>
    </location>
</feature>
<name>A0AAJ0BGB5_9PEZI</name>
<keyword evidence="2" id="KW-1133">Transmembrane helix</keyword>
<dbReference type="EMBL" id="MU839830">
    <property type="protein sequence ID" value="KAK1757711.1"/>
    <property type="molecule type" value="Genomic_DNA"/>
</dbReference>
<feature type="region of interest" description="Disordered" evidence="1">
    <location>
        <begin position="388"/>
        <end position="409"/>
    </location>
</feature>
<sequence length="553" mass="61449">MADQITYPILMTKVQRRYGRCDFERFDNIASSHMRAGRGKIGKVDVDCKFLFTKSQWGVLGGHPGGIIYLDLDFLEPADCRLQSATVLVTLEEDGRQTNEPGADEPACPVKFTDHYGPKSLRGPEKVMRTRRVKKLTPSIQVLGNGAGGLGVNIERTVEKTSRWNLTSHIKSSEGHIWYNQLRWELKENSLEDESMRNNVIHTAFALEHNAKKFYMTVSISGKLAHRSERFKERLKKFGSSLGKDDETVTTVIEWKNGYSCPKRLDRIAQGLRFAMEVQNLSNTPMEMPNAFPAAFAAAPTTHGPEAPLGRLEVTEPEILPGLDDETWPPDSISAITPGPLQASSRPPRPPEPTMENMSLAAGLGTPLLELPGRMAFARSESRWSNSTLVENGAESSSGRSTVRRRRKGFEGELGEAQIDIQRDGSRRRRADVFGFLMLLTWLTDLGLLCVTVLADALGLPLETFRRSPPSIGRELSRQPEEQVKALDEASDVQDASDVETVVSPTSSPAMRREAFQRALEDGLEDPRRRAYLVRGVGNPYLCPDTGEQLGLC</sequence>